<sequence>MSVSSPVGDLNSSPESVLENYSLIFSSCVPCRESNKGCVSQDIRADLFATPFLTVVFACKSVLCLEQSDWITSNSISFQNEISIVRFTNYIGVFGQGIYRSLSPDLTAIKELLTRLTTRC</sequence>
<evidence type="ECO:0000313" key="2">
    <source>
        <dbReference type="Proteomes" id="UP001249851"/>
    </source>
</evidence>
<keyword evidence="2" id="KW-1185">Reference proteome</keyword>
<accession>A0AAD9V733</accession>
<organism evidence="1 2">
    <name type="scientific">Acropora cervicornis</name>
    <name type="common">Staghorn coral</name>
    <dbReference type="NCBI Taxonomy" id="6130"/>
    <lineage>
        <taxon>Eukaryota</taxon>
        <taxon>Metazoa</taxon>
        <taxon>Cnidaria</taxon>
        <taxon>Anthozoa</taxon>
        <taxon>Hexacorallia</taxon>
        <taxon>Scleractinia</taxon>
        <taxon>Astrocoeniina</taxon>
        <taxon>Acroporidae</taxon>
        <taxon>Acropora</taxon>
    </lineage>
</organism>
<gene>
    <name evidence="1" type="ORF">P5673_012703</name>
</gene>
<name>A0AAD9V733_ACRCE</name>
<evidence type="ECO:0000313" key="1">
    <source>
        <dbReference type="EMBL" id="KAK2563718.1"/>
    </source>
</evidence>
<comment type="caution">
    <text evidence="1">The sequence shown here is derived from an EMBL/GenBank/DDBJ whole genome shotgun (WGS) entry which is preliminary data.</text>
</comment>
<dbReference type="EMBL" id="JARQWQ010000024">
    <property type="protein sequence ID" value="KAK2563718.1"/>
    <property type="molecule type" value="Genomic_DNA"/>
</dbReference>
<protein>
    <submittedName>
        <fullName evidence="1">Uncharacterized protein</fullName>
    </submittedName>
</protein>
<reference evidence="1" key="2">
    <citation type="journal article" date="2023" name="Science">
        <title>Genomic signatures of disease resistance in endangered staghorn corals.</title>
        <authorList>
            <person name="Vollmer S.V."/>
            <person name="Selwyn J.D."/>
            <person name="Despard B.A."/>
            <person name="Roesel C.L."/>
        </authorList>
    </citation>
    <scope>NUCLEOTIDE SEQUENCE</scope>
    <source>
        <strain evidence="1">K2</strain>
    </source>
</reference>
<dbReference type="Proteomes" id="UP001249851">
    <property type="component" value="Unassembled WGS sequence"/>
</dbReference>
<dbReference type="AlphaFoldDB" id="A0AAD9V733"/>
<proteinExistence type="predicted"/>
<reference evidence="1" key="1">
    <citation type="journal article" date="2023" name="G3 (Bethesda)">
        <title>Whole genome assembly and annotation of the endangered Caribbean coral Acropora cervicornis.</title>
        <authorList>
            <person name="Selwyn J.D."/>
            <person name="Vollmer S.V."/>
        </authorList>
    </citation>
    <scope>NUCLEOTIDE SEQUENCE</scope>
    <source>
        <strain evidence="1">K2</strain>
    </source>
</reference>